<dbReference type="EMBL" id="PQXH01000077">
    <property type="protein sequence ID" value="TGO13049.1"/>
    <property type="molecule type" value="Genomic_DNA"/>
</dbReference>
<evidence type="ECO:0000313" key="2">
    <source>
        <dbReference type="Proteomes" id="UP000297777"/>
    </source>
</evidence>
<name>A0A4Z1EP89_9HELO</name>
<proteinExistence type="predicted"/>
<dbReference type="Gene3D" id="3.50.50.60">
    <property type="entry name" value="FAD/NAD(P)-binding domain"/>
    <property type="match status" value="1"/>
</dbReference>
<keyword evidence="2" id="KW-1185">Reference proteome</keyword>
<evidence type="ECO:0000313" key="1">
    <source>
        <dbReference type="EMBL" id="TGO13049.1"/>
    </source>
</evidence>
<organism evidence="1 2">
    <name type="scientific">Botrytis tulipae</name>
    <dbReference type="NCBI Taxonomy" id="87230"/>
    <lineage>
        <taxon>Eukaryota</taxon>
        <taxon>Fungi</taxon>
        <taxon>Dikarya</taxon>
        <taxon>Ascomycota</taxon>
        <taxon>Pezizomycotina</taxon>
        <taxon>Leotiomycetes</taxon>
        <taxon>Helotiales</taxon>
        <taxon>Sclerotiniaceae</taxon>
        <taxon>Botrytis</taxon>
    </lineage>
</organism>
<dbReference type="OrthoDB" id="655030at2759"/>
<dbReference type="AlphaFoldDB" id="A0A4Z1EP89"/>
<gene>
    <name evidence="1" type="ORF">BTUL_0077g00010</name>
</gene>
<dbReference type="InterPro" id="IPR036188">
    <property type="entry name" value="FAD/NAD-bd_sf"/>
</dbReference>
<protein>
    <recommendedName>
        <fullName evidence="3">FAD-binding domain-containing protein</fullName>
    </recommendedName>
</protein>
<accession>A0A4Z1EP89</accession>
<dbReference type="Proteomes" id="UP000297777">
    <property type="component" value="Unassembled WGS sequence"/>
</dbReference>
<comment type="caution">
    <text evidence="1">The sequence shown here is derived from an EMBL/GenBank/DDBJ whole genome shotgun (WGS) entry which is preliminary data.</text>
</comment>
<sequence length="79" mass="8946">MPPTGASGCVTALRDAGNLVRLLEERGVEDGIKNYEEEMREYGSATIERSLEAAVKMFGFKAREEWTNAEYYTDTMIYI</sequence>
<reference evidence="1 2" key="1">
    <citation type="submission" date="2017-12" db="EMBL/GenBank/DDBJ databases">
        <title>Comparative genomics of Botrytis spp.</title>
        <authorList>
            <person name="Valero-Jimenez C.A."/>
            <person name="Tapia P."/>
            <person name="Veloso J."/>
            <person name="Silva-Moreno E."/>
            <person name="Staats M."/>
            <person name="Valdes J.H."/>
            <person name="Van Kan J.A.L."/>
        </authorList>
    </citation>
    <scope>NUCLEOTIDE SEQUENCE [LARGE SCALE GENOMIC DNA]</scope>
    <source>
        <strain evidence="1 2">Bt9001</strain>
    </source>
</reference>
<evidence type="ECO:0008006" key="3">
    <source>
        <dbReference type="Google" id="ProtNLM"/>
    </source>
</evidence>